<evidence type="ECO:0000313" key="1">
    <source>
        <dbReference type="EMBL" id="RRT71134.1"/>
    </source>
</evidence>
<evidence type="ECO:0000313" key="2">
    <source>
        <dbReference type="Proteomes" id="UP000287651"/>
    </source>
</evidence>
<dbReference type="Proteomes" id="UP000287651">
    <property type="component" value="Unassembled WGS sequence"/>
</dbReference>
<proteinExistence type="predicted"/>
<name>A0A427A4J9_ENSVE</name>
<protein>
    <submittedName>
        <fullName evidence="1">Uncharacterized protein</fullName>
    </submittedName>
</protein>
<organism evidence="1 2">
    <name type="scientific">Ensete ventricosum</name>
    <name type="common">Abyssinian banana</name>
    <name type="synonym">Musa ensete</name>
    <dbReference type="NCBI Taxonomy" id="4639"/>
    <lineage>
        <taxon>Eukaryota</taxon>
        <taxon>Viridiplantae</taxon>
        <taxon>Streptophyta</taxon>
        <taxon>Embryophyta</taxon>
        <taxon>Tracheophyta</taxon>
        <taxon>Spermatophyta</taxon>
        <taxon>Magnoliopsida</taxon>
        <taxon>Liliopsida</taxon>
        <taxon>Zingiberales</taxon>
        <taxon>Musaceae</taxon>
        <taxon>Ensete</taxon>
    </lineage>
</organism>
<feature type="non-terminal residue" evidence="1">
    <location>
        <position position="1"/>
    </location>
</feature>
<sequence>LRLVQRSNGVAVVTLVEIEGFGSSVSIAGAASSTDSSHDSCYGPTALLCRHLCRGKRSPPN</sequence>
<reference evidence="1 2" key="1">
    <citation type="journal article" date="2014" name="Agronomy (Basel)">
        <title>A Draft Genome Sequence for Ensete ventricosum, the Drought-Tolerant Tree Against Hunger.</title>
        <authorList>
            <person name="Harrison J."/>
            <person name="Moore K.A."/>
            <person name="Paszkiewicz K."/>
            <person name="Jones T."/>
            <person name="Grant M."/>
            <person name="Ambacheew D."/>
            <person name="Muzemil S."/>
            <person name="Studholme D.J."/>
        </authorList>
    </citation>
    <scope>NUCLEOTIDE SEQUENCE [LARGE SCALE GENOMIC DNA]</scope>
</reference>
<dbReference type="AlphaFoldDB" id="A0A427A4J9"/>
<gene>
    <name evidence="1" type="ORF">B296_00017425</name>
</gene>
<comment type="caution">
    <text evidence="1">The sequence shown here is derived from an EMBL/GenBank/DDBJ whole genome shotgun (WGS) entry which is preliminary data.</text>
</comment>
<dbReference type="EMBL" id="AMZH03003794">
    <property type="protein sequence ID" value="RRT71134.1"/>
    <property type="molecule type" value="Genomic_DNA"/>
</dbReference>
<accession>A0A427A4J9</accession>